<reference evidence="4 5" key="1">
    <citation type="journal article" date="2016" name="Nat. Commun.">
        <title>Thousands of microbial genomes shed light on interconnected biogeochemical processes in an aquifer system.</title>
        <authorList>
            <person name="Anantharaman K."/>
            <person name="Brown C.T."/>
            <person name="Hug L.A."/>
            <person name="Sharon I."/>
            <person name="Castelle C.J."/>
            <person name="Probst A.J."/>
            <person name="Thomas B.C."/>
            <person name="Singh A."/>
            <person name="Wilkins M.J."/>
            <person name="Karaoz U."/>
            <person name="Brodie E.L."/>
            <person name="Williams K.H."/>
            <person name="Hubbard S.S."/>
            <person name="Banfield J.F."/>
        </authorList>
    </citation>
    <scope>NUCLEOTIDE SEQUENCE [LARGE SCALE GENOMIC DNA]</scope>
</reference>
<dbReference type="InterPro" id="IPR003680">
    <property type="entry name" value="Flavodoxin_fold"/>
</dbReference>
<protein>
    <recommendedName>
        <fullName evidence="3">Flavodoxin-like fold domain-containing protein</fullName>
    </recommendedName>
</protein>
<feature type="domain" description="Flavodoxin-like fold" evidence="3">
    <location>
        <begin position="2"/>
        <end position="162"/>
    </location>
</feature>
<accession>A0A1G2MFT4</accession>
<evidence type="ECO:0000259" key="3">
    <source>
        <dbReference type="Pfam" id="PF02525"/>
    </source>
</evidence>
<keyword evidence="2" id="KW-0560">Oxidoreductase</keyword>
<proteinExistence type="inferred from homology"/>
<evidence type="ECO:0000313" key="4">
    <source>
        <dbReference type="EMBL" id="OHA21901.1"/>
    </source>
</evidence>
<dbReference type="Proteomes" id="UP000176493">
    <property type="component" value="Unassembled WGS sequence"/>
</dbReference>
<comment type="similarity">
    <text evidence="1">Belongs to the NAD(P)H dehydrogenase (quinone) family.</text>
</comment>
<dbReference type="Gene3D" id="3.40.50.360">
    <property type="match status" value="1"/>
</dbReference>
<evidence type="ECO:0000313" key="5">
    <source>
        <dbReference type="Proteomes" id="UP000176493"/>
    </source>
</evidence>
<dbReference type="PANTHER" id="PTHR10204">
    <property type="entry name" value="NAD P H OXIDOREDUCTASE-RELATED"/>
    <property type="match status" value="1"/>
</dbReference>
<gene>
    <name evidence="4" type="ORF">A2W52_03295</name>
</gene>
<dbReference type="InterPro" id="IPR029039">
    <property type="entry name" value="Flavoprotein-like_sf"/>
</dbReference>
<sequence length="194" mass="22759">MKKIFILVGHPDSESLTAKFAVYYASGVKEAGHEVRLTNLGELSFNPILHKGYKEMQPLEPDLLKLQEDVRWADHFVIFYPSWWSTMPALLKGMFDRMWLPGFAFRFHAKGVFKDLMWRKLLKGKSARVFVLSDSPPVLARIVFGDTTNEIRRGILWFAGFRVRVRKIGPVKFITDTKVDRWKQKFHRWGRRAF</sequence>
<dbReference type="EMBL" id="MHRJ01000037">
    <property type="protein sequence ID" value="OHA21901.1"/>
    <property type="molecule type" value="Genomic_DNA"/>
</dbReference>
<dbReference type="SUPFAM" id="SSF52218">
    <property type="entry name" value="Flavoproteins"/>
    <property type="match status" value="1"/>
</dbReference>
<dbReference type="Pfam" id="PF02525">
    <property type="entry name" value="Flavodoxin_2"/>
    <property type="match status" value="1"/>
</dbReference>
<dbReference type="GO" id="GO:0005829">
    <property type="term" value="C:cytosol"/>
    <property type="evidence" value="ECO:0007669"/>
    <property type="project" value="TreeGrafter"/>
</dbReference>
<comment type="caution">
    <text evidence="4">The sequence shown here is derived from an EMBL/GenBank/DDBJ whole genome shotgun (WGS) entry which is preliminary data.</text>
</comment>
<dbReference type="AlphaFoldDB" id="A0A1G2MFT4"/>
<organism evidence="4 5">
    <name type="scientific">Candidatus Taylorbacteria bacterium RIFCSPHIGHO2_02_49_25</name>
    <dbReference type="NCBI Taxonomy" id="1802305"/>
    <lineage>
        <taxon>Bacteria</taxon>
        <taxon>Candidatus Tayloriibacteriota</taxon>
    </lineage>
</organism>
<name>A0A1G2MFT4_9BACT</name>
<dbReference type="PANTHER" id="PTHR10204:SF34">
    <property type="entry name" value="NAD(P)H DEHYDROGENASE [QUINONE] 1 ISOFORM 1"/>
    <property type="match status" value="1"/>
</dbReference>
<evidence type="ECO:0000256" key="2">
    <source>
        <dbReference type="ARBA" id="ARBA00023002"/>
    </source>
</evidence>
<evidence type="ECO:0000256" key="1">
    <source>
        <dbReference type="ARBA" id="ARBA00006252"/>
    </source>
</evidence>
<dbReference type="InterPro" id="IPR051545">
    <property type="entry name" value="NAD(P)H_dehydrogenase_qn"/>
</dbReference>
<dbReference type="GO" id="GO:0003955">
    <property type="term" value="F:NAD(P)H dehydrogenase (quinone) activity"/>
    <property type="evidence" value="ECO:0007669"/>
    <property type="project" value="TreeGrafter"/>
</dbReference>